<feature type="transmembrane region" description="Helical" evidence="8">
    <location>
        <begin position="198"/>
        <end position="216"/>
    </location>
</feature>
<dbReference type="EMBL" id="UOFO01000129">
    <property type="protein sequence ID" value="VAW87712.1"/>
    <property type="molecule type" value="Genomic_DNA"/>
</dbReference>
<dbReference type="AlphaFoldDB" id="A0A3B0ZK47"/>
<evidence type="ECO:0000256" key="2">
    <source>
        <dbReference type="ARBA" id="ARBA00022617"/>
    </source>
</evidence>
<comment type="subcellular location">
    <subcellularLocation>
        <location evidence="1">Membrane</location>
    </subcellularLocation>
</comment>
<dbReference type="InterPro" id="IPR002326">
    <property type="entry name" value="Cyt_c1"/>
</dbReference>
<gene>
    <name evidence="9" type="ORF">MNBD_GAMMA16-1296</name>
</gene>
<evidence type="ECO:0000256" key="7">
    <source>
        <dbReference type="ARBA" id="ARBA00023136"/>
    </source>
</evidence>
<keyword evidence="7 8" id="KW-0472">Membrane</keyword>
<evidence type="ECO:0000256" key="6">
    <source>
        <dbReference type="ARBA" id="ARBA00023004"/>
    </source>
</evidence>
<dbReference type="PANTHER" id="PTHR10266:SF3">
    <property type="entry name" value="CYTOCHROME C1, HEME PROTEIN, MITOCHONDRIAL"/>
    <property type="match status" value="1"/>
</dbReference>
<evidence type="ECO:0000256" key="3">
    <source>
        <dbReference type="ARBA" id="ARBA00022692"/>
    </source>
</evidence>
<dbReference type="GO" id="GO:0020037">
    <property type="term" value="F:heme binding"/>
    <property type="evidence" value="ECO:0007669"/>
    <property type="project" value="InterPro"/>
</dbReference>
<dbReference type="Gene3D" id="1.20.5.100">
    <property type="entry name" value="Cytochrome c1, transmembrane anchor, C-terminal"/>
    <property type="match status" value="1"/>
</dbReference>
<proteinExistence type="predicted"/>
<accession>A0A3B0ZK47</accession>
<organism evidence="9">
    <name type="scientific">hydrothermal vent metagenome</name>
    <dbReference type="NCBI Taxonomy" id="652676"/>
    <lineage>
        <taxon>unclassified sequences</taxon>
        <taxon>metagenomes</taxon>
        <taxon>ecological metagenomes</taxon>
    </lineage>
</organism>
<dbReference type="PROSITE" id="PS51257">
    <property type="entry name" value="PROKAR_LIPOPROTEIN"/>
    <property type="match status" value="1"/>
</dbReference>
<reference evidence="9" key="1">
    <citation type="submission" date="2018-06" db="EMBL/GenBank/DDBJ databases">
        <authorList>
            <person name="Zhirakovskaya E."/>
        </authorList>
    </citation>
    <scope>NUCLEOTIDE SEQUENCE</scope>
</reference>
<dbReference type="Pfam" id="PF02167">
    <property type="entry name" value="Cytochrom_C1"/>
    <property type="match status" value="1"/>
</dbReference>
<dbReference type="SUPFAM" id="SSF46626">
    <property type="entry name" value="Cytochrome c"/>
    <property type="match status" value="1"/>
</dbReference>
<keyword evidence="5 8" id="KW-1133">Transmembrane helix</keyword>
<evidence type="ECO:0000313" key="9">
    <source>
        <dbReference type="EMBL" id="VAW87712.1"/>
    </source>
</evidence>
<keyword evidence="2" id="KW-0349">Heme</keyword>
<keyword evidence="6" id="KW-0408">Iron</keyword>
<dbReference type="GO" id="GO:0046872">
    <property type="term" value="F:metal ion binding"/>
    <property type="evidence" value="ECO:0007669"/>
    <property type="project" value="UniProtKB-KW"/>
</dbReference>
<evidence type="ECO:0000256" key="5">
    <source>
        <dbReference type="ARBA" id="ARBA00022989"/>
    </source>
</evidence>
<dbReference type="GO" id="GO:0009055">
    <property type="term" value="F:electron transfer activity"/>
    <property type="evidence" value="ECO:0007669"/>
    <property type="project" value="InterPro"/>
</dbReference>
<evidence type="ECO:0000256" key="8">
    <source>
        <dbReference type="SAM" id="Phobius"/>
    </source>
</evidence>
<name>A0A3B0ZK47_9ZZZZ</name>
<dbReference type="GO" id="GO:0016020">
    <property type="term" value="C:membrane"/>
    <property type="evidence" value="ECO:0007669"/>
    <property type="project" value="UniProtKB-SubCell"/>
</dbReference>
<dbReference type="PANTHER" id="PTHR10266">
    <property type="entry name" value="CYTOCHROME C1"/>
    <property type="match status" value="1"/>
</dbReference>
<protein>
    <submittedName>
        <fullName evidence="9">Ubiquinol-cytochrome C reductase, cytochrome C1 subunit</fullName>
    </submittedName>
</protein>
<sequence>MHQSKMIKKSQMLLVLLLACCFHISNSWAESQKASLREDDIEHEPGNLQNGMRVAIDLCILCHNLKYVKYQDLMQIGLSAQSVDEIRGVNRVNDPILSRMTNEQMNALFGMTTPDLSLMAKARSGGTQYIYSLLLAYQERTDKVIINKLYPSIKMPDVFAYSIENENHARSTIEQNARDVAAFLTWTADPTAEERRTLGVYVMLYLFVLTFMLYLVKQKTWSRLKRL</sequence>
<keyword evidence="3 8" id="KW-0812">Transmembrane</keyword>
<dbReference type="InterPro" id="IPR036909">
    <property type="entry name" value="Cyt_c-like_dom_sf"/>
</dbReference>
<keyword evidence="4" id="KW-0479">Metal-binding</keyword>
<evidence type="ECO:0000256" key="4">
    <source>
        <dbReference type="ARBA" id="ARBA00022723"/>
    </source>
</evidence>
<dbReference type="Gene3D" id="1.10.760.10">
    <property type="entry name" value="Cytochrome c-like domain"/>
    <property type="match status" value="1"/>
</dbReference>
<evidence type="ECO:0000256" key="1">
    <source>
        <dbReference type="ARBA" id="ARBA00004370"/>
    </source>
</evidence>